<keyword evidence="1" id="KW-0677">Repeat</keyword>
<protein>
    <submittedName>
        <fullName evidence="3">Putative hyalin-like isoform X1</fullName>
    </submittedName>
</protein>
<evidence type="ECO:0000313" key="4">
    <source>
        <dbReference type="Proteomes" id="UP000230750"/>
    </source>
</evidence>
<sequence length="211" mass="22523">MEPVGTDPFFGTEVTPFPPPFVPGQILPIGSSEILYIFQSAAGGIATCQFVVEVIPGTSPGINSVPITWMEPIAIDISQMVSLLFRSEASGTTFDIGTTTLVTYQFADEAGNAASCEFFVTIEPIVIEILNCPEDIEILGTASTAVLWTPPTAIDQFGTTIMPSSSHNPGDVFDVGEVVSVTYLFFSGSVTAECVFTVSVGKYFKFVYDSK</sequence>
<dbReference type="OrthoDB" id="10045365at2759"/>
<accession>A0A2G8KUQ5</accession>
<proteinExistence type="predicted"/>
<dbReference type="Pfam" id="PF02494">
    <property type="entry name" value="HYR"/>
    <property type="match status" value="2"/>
</dbReference>
<dbReference type="EMBL" id="MRZV01000359">
    <property type="protein sequence ID" value="PIK51729.1"/>
    <property type="molecule type" value="Genomic_DNA"/>
</dbReference>
<gene>
    <name evidence="3" type="ORF">BSL78_11402</name>
</gene>
<evidence type="ECO:0000313" key="3">
    <source>
        <dbReference type="EMBL" id="PIK51729.1"/>
    </source>
</evidence>
<reference evidence="3 4" key="1">
    <citation type="journal article" date="2017" name="PLoS Biol.">
        <title>The sea cucumber genome provides insights into morphological evolution and visceral regeneration.</title>
        <authorList>
            <person name="Zhang X."/>
            <person name="Sun L."/>
            <person name="Yuan J."/>
            <person name="Sun Y."/>
            <person name="Gao Y."/>
            <person name="Zhang L."/>
            <person name="Li S."/>
            <person name="Dai H."/>
            <person name="Hamel J.F."/>
            <person name="Liu C."/>
            <person name="Yu Y."/>
            <person name="Liu S."/>
            <person name="Lin W."/>
            <person name="Guo K."/>
            <person name="Jin S."/>
            <person name="Xu P."/>
            <person name="Storey K.B."/>
            <person name="Huan P."/>
            <person name="Zhang T."/>
            <person name="Zhou Y."/>
            <person name="Zhang J."/>
            <person name="Lin C."/>
            <person name="Li X."/>
            <person name="Xing L."/>
            <person name="Huo D."/>
            <person name="Sun M."/>
            <person name="Wang L."/>
            <person name="Mercier A."/>
            <person name="Li F."/>
            <person name="Yang H."/>
            <person name="Xiang J."/>
        </authorList>
    </citation>
    <scope>NUCLEOTIDE SEQUENCE [LARGE SCALE GENOMIC DNA]</scope>
    <source>
        <strain evidence="3">Shaxun</strain>
        <tissue evidence="3">Muscle</tissue>
    </source>
</reference>
<evidence type="ECO:0000256" key="1">
    <source>
        <dbReference type="ARBA" id="ARBA00022737"/>
    </source>
</evidence>
<dbReference type="PROSITE" id="PS50825">
    <property type="entry name" value="HYR"/>
    <property type="match status" value="2"/>
</dbReference>
<dbReference type="AlphaFoldDB" id="A0A2G8KUQ5"/>
<evidence type="ECO:0000259" key="2">
    <source>
        <dbReference type="PROSITE" id="PS50825"/>
    </source>
</evidence>
<dbReference type="Proteomes" id="UP000230750">
    <property type="component" value="Unassembled WGS sequence"/>
</dbReference>
<dbReference type="InterPro" id="IPR003410">
    <property type="entry name" value="HYR_dom"/>
</dbReference>
<dbReference type="PANTHER" id="PTHR24273">
    <property type="entry name" value="FI04643P-RELATED"/>
    <property type="match status" value="1"/>
</dbReference>
<feature type="domain" description="HYR" evidence="2">
    <location>
        <begin position="127"/>
        <end position="202"/>
    </location>
</feature>
<keyword evidence="4" id="KW-1185">Reference proteome</keyword>
<organism evidence="3 4">
    <name type="scientific">Stichopus japonicus</name>
    <name type="common">Sea cucumber</name>
    <dbReference type="NCBI Taxonomy" id="307972"/>
    <lineage>
        <taxon>Eukaryota</taxon>
        <taxon>Metazoa</taxon>
        <taxon>Echinodermata</taxon>
        <taxon>Eleutherozoa</taxon>
        <taxon>Echinozoa</taxon>
        <taxon>Holothuroidea</taxon>
        <taxon>Aspidochirotacea</taxon>
        <taxon>Aspidochirotida</taxon>
        <taxon>Stichopodidae</taxon>
        <taxon>Apostichopus</taxon>
    </lineage>
</organism>
<dbReference type="PANTHER" id="PTHR24273:SF32">
    <property type="entry name" value="HYALIN"/>
    <property type="match status" value="1"/>
</dbReference>
<comment type="caution">
    <text evidence="3">The sequence shown here is derived from an EMBL/GenBank/DDBJ whole genome shotgun (WGS) entry which is preliminary data.</text>
</comment>
<name>A0A2G8KUQ5_STIJA</name>
<feature type="domain" description="HYR" evidence="2">
    <location>
        <begin position="38"/>
        <end position="124"/>
    </location>
</feature>